<reference evidence="6" key="1">
    <citation type="journal article" date="2010" name="Genome Res.">
        <title>Population genomic sequencing of Coccidioides fungi reveals recent hybridization and transposon control.</title>
        <authorList>
            <person name="Neafsey D.E."/>
            <person name="Barker B.M."/>
            <person name="Sharpton T.J."/>
            <person name="Stajich J.E."/>
            <person name="Park D.J."/>
            <person name="Whiston E."/>
            <person name="Hung C.-Y."/>
            <person name="McMahan C."/>
            <person name="White J."/>
            <person name="Sykes S."/>
            <person name="Heiman D."/>
            <person name="Young S."/>
            <person name="Zeng Q."/>
            <person name="Abouelleil A."/>
            <person name="Aftuck L."/>
            <person name="Bessette D."/>
            <person name="Brown A."/>
            <person name="FitzGerald M."/>
            <person name="Lui A."/>
            <person name="Macdonald J.P."/>
            <person name="Priest M."/>
            <person name="Orbach M.J."/>
            <person name="Galgiani J.N."/>
            <person name="Kirkland T.N."/>
            <person name="Cole G.T."/>
            <person name="Birren B.W."/>
            <person name="Henn M.R."/>
            <person name="Taylor J.W."/>
            <person name="Rounsley S.D."/>
        </authorList>
    </citation>
    <scope>NUCLEOTIDE SEQUENCE [LARGE SCALE GENOMIC DNA]</scope>
    <source>
        <strain evidence="6">RMSCC 3703</strain>
    </source>
</reference>
<dbReference type="EMBL" id="DS268240">
    <property type="protein sequence ID" value="KMU73285.1"/>
    <property type="molecule type" value="Genomic_DNA"/>
</dbReference>
<dbReference type="STRING" id="454286.A0A0J8QLK8"/>
<dbReference type="GO" id="GO:0030307">
    <property type="term" value="P:positive regulation of cell growth"/>
    <property type="evidence" value="ECO:0007669"/>
    <property type="project" value="TreeGrafter"/>
</dbReference>
<proteinExistence type="predicted"/>
<dbReference type="SMART" id="SM01302">
    <property type="entry name" value="Raptor_N"/>
    <property type="match status" value="1"/>
</dbReference>
<organism evidence="5 6">
    <name type="scientific">Coccidioides immitis RMSCC 3703</name>
    <dbReference type="NCBI Taxonomy" id="454286"/>
    <lineage>
        <taxon>Eukaryota</taxon>
        <taxon>Fungi</taxon>
        <taxon>Dikarya</taxon>
        <taxon>Ascomycota</taxon>
        <taxon>Pezizomycotina</taxon>
        <taxon>Eurotiomycetes</taxon>
        <taxon>Eurotiomycetidae</taxon>
        <taxon>Onygenales</taxon>
        <taxon>Onygenaceae</taxon>
        <taxon>Coccidioides</taxon>
    </lineage>
</organism>
<feature type="domain" description="Raptor N-terminal CASPase-like" evidence="4">
    <location>
        <begin position="185"/>
        <end position="340"/>
    </location>
</feature>
<dbReference type="AlphaFoldDB" id="A0A0J8QLK8"/>
<dbReference type="GO" id="GO:0031931">
    <property type="term" value="C:TORC1 complex"/>
    <property type="evidence" value="ECO:0007669"/>
    <property type="project" value="InterPro"/>
</dbReference>
<dbReference type="InterPro" id="IPR029347">
    <property type="entry name" value="Raptor_N"/>
</dbReference>
<dbReference type="GO" id="GO:0005737">
    <property type="term" value="C:cytoplasm"/>
    <property type="evidence" value="ECO:0007669"/>
    <property type="project" value="TreeGrafter"/>
</dbReference>
<dbReference type="Gene3D" id="3.40.50.1460">
    <property type="match status" value="1"/>
</dbReference>
<dbReference type="PANTHER" id="PTHR12848:SF16">
    <property type="entry name" value="REGULATORY-ASSOCIATED PROTEIN OF MTOR"/>
    <property type="match status" value="1"/>
</dbReference>
<dbReference type="GO" id="GO:0010506">
    <property type="term" value="P:regulation of autophagy"/>
    <property type="evidence" value="ECO:0007669"/>
    <property type="project" value="TreeGrafter"/>
</dbReference>
<feature type="compositionally biased region" description="Polar residues" evidence="3">
    <location>
        <begin position="13"/>
        <end position="31"/>
    </location>
</feature>
<dbReference type="GO" id="GO:0031929">
    <property type="term" value="P:TOR signaling"/>
    <property type="evidence" value="ECO:0007669"/>
    <property type="project" value="InterPro"/>
</dbReference>
<evidence type="ECO:0000256" key="3">
    <source>
        <dbReference type="SAM" id="MobiDB-lite"/>
    </source>
</evidence>
<sequence>MRDPKLDMYMNAKPQSQTVEQMQGQAQNKSVRVSFEPQVESCDSLTPELRPPALSHHRSQTVNFEGNGHIDVSNSVSGTATPASGQASARIAEPVMRSARPTSTLVRAKSDHWLKSDGENDAKKDDDEDFELRHGWQEEYTSSEYLKILNSNFYMYFNEKRHDTGGIPKEQTGSWLQQDWRMRDRLKTVSAALAICLNIGVDPPDVVKTNPSAKLECWVDPTSSGGAQNKVMEQIGKKLQEQYETLSLRTRYKQYLDPSVDETKKFCISLRRNAKDERVLFHYNGHGVPLPTPSGEIWVFNKTYTQYIPVSLYDLQSWLAGPSLFVFDVSHAGHIVSNFHKFVEKHEKENVEARRKDANAPIQNYSDCILLAACDKTESSATNPDLPADLFTCCLTTPIQIALRYFMLQNPLQ</sequence>
<feature type="region of interest" description="Disordered" evidence="3">
    <location>
        <begin position="1"/>
        <end position="53"/>
    </location>
</feature>
<dbReference type="InterPro" id="IPR004083">
    <property type="entry name" value="Raptor"/>
</dbReference>
<evidence type="ECO:0000256" key="1">
    <source>
        <dbReference type="ARBA" id="ARBA00022574"/>
    </source>
</evidence>
<accession>A0A0J8QLK8</accession>
<dbReference type="PANTHER" id="PTHR12848">
    <property type="entry name" value="REGULATORY-ASSOCIATED PROTEIN OF MTOR"/>
    <property type="match status" value="1"/>
</dbReference>
<name>A0A0J8QLK8_COCIT</name>
<dbReference type="PRINTS" id="PR01547">
    <property type="entry name" value="YEAST176DUF"/>
</dbReference>
<evidence type="ECO:0000259" key="4">
    <source>
        <dbReference type="SMART" id="SM01302"/>
    </source>
</evidence>
<dbReference type="GO" id="GO:0071230">
    <property type="term" value="P:cellular response to amino acid stimulus"/>
    <property type="evidence" value="ECO:0007669"/>
    <property type="project" value="TreeGrafter"/>
</dbReference>
<dbReference type="Pfam" id="PF14538">
    <property type="entry name" value="Raptor_N"/>
    <property type="match status" value="1"/>
</dbReference>
<evidence type="ECO:0000313" key="5">
    <source>
        <dbReference type="EMBL" id="KMU73285.1"/>
    </source>
</evidence>
<evidence type="ECO:0000256" key="2">
    <source>
        <dbReference type="ARBA" id="ARBA00022737"/>
    </source>
</evidence>
<protein>
    <submittedName>
        <fullName evidence="5">WD repeat-containing protein mip1</fullName>
    </submittedName>
</protein>
<feature type="region of interest" description="Disordered" evidence="3">
    <location>
        <begin position="75"/>
        <end position="129"/>
    </location>
</feature>
<dbReference type="Proteomes" id="UP000054559">
    <property type="component" value="Unassembled WGS sequence"/>
</dbReference>
<evidence type="ECO:0000313" key="6">
    <source>
        <dbReference type="Proteomes" id="UP000054559"/>
    </source>
</evidence>
<dbReference type="GO" id="GO:0030674">
    <property type="term" value="F:protein-macromolecule adaptor activity"/>
    <property type="evidence" value="ECO:0007669"/>
    <property type="project" value="TreeGrafter"/>
</dbReference>
<keyword evidence="1" id="KW-0853">WD repeat</keyword>
<dbReference type="GO" id="GO:0009267">
    <property type="term" value="P:cellular response to starvation"/>
    <property type="evidence" value="ECO:0007669"/>
    <property type="project" value="TreeGrafter"/>
</dbReference>
<gene>
    <name evidence="5" type="ORF">CISG_10001</name>
</gene>
<keyword evidence="2" id="KW-0677">Repeat</keyword>
<feature type="compositionally biased region" description="Basic and acidic residues" evidence="3">
    <location>
        <begin position="108"/>
        <end position="129"/>
    </location>
</feature>
<feature type="compositionally biased region" description="Polar residues" evidence="3">
    <location>
        <begin position="75"/>
        <end position="87"/>
    </location>
</feature>